<dbReference type="AlphaFoldDB" id="A0A9N9JG21"/>
<organism evidence="1 2">
    <name type="scientific">Dentiscutata erythropus</name>
    <dbReference type="NCBI Taxonomy" id="1348616"/>
    <lineage>
        <taxon>Eukaryota</taxon>
        <taxon>Fungi</taxon>
        <taxon>Fungi incertae sedis</taxon>
        <taxon>Mucoromycota</taxon>
        <taxon>Glomeromycotina</taxon>
        <taxon>Glomeromycetes</taxon>
        <taxon>Diversisporales</taxon>
        <taxon>Gigasporaceae</taxon>
        <taxon>Dentiscutata</taxon>
    </lineage>
</organism>
<name>A0A9N9JG21_9GLOM</name>
<evidence type="ECO:0000313" key="1">
    <source>
        <dbReference type="EMBL" id="CAG8776881.1"/>
    </source>
</evidence>
<sequence>FNHLRDRIKINRSFMVFGFIKFENPNIIALEATDIDYLSSSDINLNTFKTLSSTATSSLSDLSSITEEFKSTTSQTLKKHQRLVYALFSSNTISTSAMNLQKTISANTRATSDRKRKKNYLI</sequence>
<accession>A0A9N9JG21</accession>
<dbReference type="EMBL" id="CAJVPY010020759">
    <property type="protein sequence ID" value="CAG8776881.1"/>
    <property type="molecule type" value="Genomic_DNA"/>
</dbReference>
<evidence type="ECO:0000313" key="2">
    <source>
        <dbReference type="Proteomes" id="UP000789405"/>
    </source>
</evidence>
<dbReference type="Proteomes" id="UP000789405">
    <property type="component" value="Unassembled WGS sequence"/>
</dbReference>
<dbReference type="OrthoDB" id="2484032at2759"/>
<protein>
    <submittedName>
        <fullName evidence="1">24286_t:CDS:1</fullName>
    </submittedName>
</protein>
<gene>
    <name evidence="1" type="ORF">DERYTH_LOCUS19237</name>
</gene>
<proteinExistence type="predicted"/>
<reference evidence="1" key="1">
    <citation type="submission" date="2021-06" db="EMBL/GenBank/DDBJ databases">
        <authorList>
            <person name="Kallberg Y."/>
            <person name="Tangrot J."/>
            <person name="Rosling A."/>
        </authorList>
    </citation>
    <scope>NUCLEOTIDE SEQUENCE</scope>
    <source>
        <strain evidence="1">MA453B</strain>
    </source>
</reference>
<keyword evidence="2" id="KW-1185">Reference proteome</keyword>
<feature type="non-terminal residue" evidence="1">
    <location>
        <position position="1"/>
    </location>
</feature>
<comment type="caution">
    <text evidence="1">The sequence shown here is derived from an EMBL/GenBank/DDBJ whole genome shotgun (WGS) entry which is preliminary data.</text>
</comment>